<dbReference type="InterPro" id="IPR004606">
    <property type="entry name" value="Mop_domain"/>
</dbReference>
<dbReference type="EMBL" id="VWPL01000036">
    <property type="protein sequence ID" value="KAA5597201.1"/>
    <property type="molecule type" value="Genomic_DNA"/>
</dbReference>
<dbReference type="InterPro" id="IPR051815">
    <property type="entry name" value="Molybdate_resp_trans_reg"/>
</dbReference>
<dbReference type="Gene3D" id="1.10.10.10">
    <property type="entry name" value="Winged helix-like DNA-binding domain superfamily/Winged helix DNA-binding domain"/>
    <property type="match status" value="1"/>
</dbReference>
<dbReference type="InterPro" id="IPR008995">
    <property type="entry name" value="Mo/tungstate-bd_C_term_dom"/>
</dbReference>
<organism evidence="7 8">
    <name type="scientific">Blastochloris sulfoviridis</name>
    <dbReference type="NCBI Taxonomy" id="50712"/>
    <lineage>
        <taxon>Bacteria</taxon>
        <taxon>Pseudomonadati</taxon>
        <taxon>Pseudomonadota</taxon>
        <taxon>Alphaproteobacteria</taxon>
        <taxon>Hyphomicrobiales</taxon>
        <taxon>Blastochloridaceae</taxon>
        <taxon>Blastochloris</taxon>
    </lineage>
</organism>
<comment type="caution">
    <text evidence="7">The sequence shown here is derived from an EMBL/GenBank/DDBJ whole genome shotgun (WGS) entry which is preliminary data.</text>
</comment>
<dbReference type="InterPro" id="IPR005116">
    <property type="entry name" value="Transp-assoc_OB_typ1"/>
</dbReference>
<dbReference type="SUPFAM" id="SSF50331">
    <property type="entry name" value="MOP-like"/>
    <property type="match status" value="2"/>
</dbReference>
<dbReference type="PROSITE" id="PS51866">
    <property type="entry name" value="MOP"/>
    <property type="match status" value="2"/>
</dbReference>
<dbReference type="InterPro" id="IPR000847">
    <property type="entry name" value="LysR_HTH_N"/>
</dbReference>
<dbReference type="GO" id="GO:0003700">
    <property type="term" value="F:DNA-binding transcription factor activity"/>
    <property type="evidence" value="ECO:0007669"/>
    <property type="project" value="InterPro"/>
</dbReference>
<sequence length="268" mass="28050">MTDSKTDSKIDALLALRSEGRLLVGRDRILLLEAVAEHGSITKAAEAVGFSYKTAWDAVTAINNLLPTPAFVTKAGGRKGGGAEITEEGRRLIVAFRRLEEKLGQISATIAEEGLRNLDDLLLWGLAVKVSARNALRCEVSEVRKGPVSVVVKLKVSAANSITAVVTNGAAADLRLEPGRQAMALVKSSSVMLAPADAPPALSVRNRIQGTVARRIDSDIGAEIDIDIGEGKTIVSVVTREGADTAGAQVGQPICALFKATHVILAAG</sequence>
<evidence type="ECO:0000256" key="5">
    <source>
        <dbReference type="PIRNR" id="PIRNR005763"/>
    </source>
</evidence>
<keyword evidence="8" id="KW-1185">Reference proteome</keyword>
<feature type="domain" description="Mop" evidence="6">
    <location>
        <begin position="129"/>
        <end position="195"/>
    </location>
</feature>
<dbReference type="AlphaFoldDB" id="A0A5M6HMY0"/>
<evidence type="ECO:0000256" key="2">
    <source>
        <dbReference type="ARBA" id="ARBA00022448"/>
    </source>
</evidence>
<dbReference type="RefSeq" id="WP_150098560.1">
    <property type="nucleotide sequence ID" value="NZ_VWPL01000036.1"/>
</dbReference>
<keyword evidence="4" id="KW-0677">Repeat</keyword>
<evidence type="ECO:0000256" key="1">
    <source>
        <dbReference type="ARBA" id="ARBA00008110"/>
    </source>
</evidence>
<dbReference type="PANTHER" id="PTHR30432">
    <property type="entry name" value="TRANSCRIPTIONAL REGULATOR MODE"/>
    <property type="match status" value="1"/>
</dbReference>
<protein>
    <submittedName>
        <fullName evidence="7">LysR family transcriptional regulator</fullName>
    </submittedName>
</protein>
<keyword evidence="3 5" id="KW-0500">Molybdenum</keyword>
<dbReference type="SUPFAM" id="SSF46785">
    <property type="entry name" value="Winged helix' DNA-binding domain"/>
    <property type="match status" value="1"/>
</dbReference>
<dbReference type="PANTHER" id="PTHR30432:SF1">
    <property type="entry name" value="DNA-BINDING TRANSCRIPTIONAL DUAL REGULATOR MODE"/>
    <property type="match status" value="1"/>
</dbReference>
<dbReference type="PIRSF" id="PIRSF005763">
    <property type="entry name" value="Txn_reg_ModE"/>
    <property type="match status" value="1"/>
</dbReference>
<dbReference type="GO" id="GO:0015689">
    <property type="term" value="P:molybdate ion transport"/>
    <property type="evidence" value="ECO:0007669"/>
    <property type="project" value="UniProtKB-UniRule"/>
</dbReference>
<proteinExistence type="inferred from homology"/>
<gene>
    <name evidence="7" type="ORF">F1193_14710</name>
</gene>
<dbReference type="Gene3D" id="2.40.50.100">
    <property type="match status" value="2"/>
</dbReference>
<name>A0A5M6HMY0_9HYPH</name>
<dbReference type="OrthoDB" id="9800709at2"/>
<dbReference type="InterPro" id="IPR016462">
    <property type="entry name" value="ModE"/>
</dbReference>
<dbReference type="Proteomes" id="UP000323886">
    <property type="component" value="Unassembled WGS sequence"/>
</dbReference>
<dbReference type="Pfam" id="PF00126">
    <property type="entry name" value="HTH_1"/>
    <property type="match status" value="1"/>
</dbReference>
<dbReference type="NCBIfam" id="TIGR00638">
    <property type="entry name" value="Mop"/>
    <property type="match status" value="1"/>
</dbReference>
<evidence type="ECO:0000313" key="7">
    <source>
        <dbReference type="EMBL" id="KAA5597201.1"/>
    </source>
</evidence>
<reference evidence="7 8" key="1">
    <citation type="submission" date="2019-09" db="EMBL/GenBank/DDBJ databases">
        <title>Draft Whole-Genome sequence of Blastochloris sulfoviridis DSM 729.</title>
        <authorList>
            <person name="Meyer T.E."/>
            <person name="Kyndt J.A."/>
        </authorList>
    </citation>
    <scope>NUCLEOTIDE SEQUENCE [LARGE SCALE GENOMIC DNA]</scope>
    <source>
        <strain evidence="7 8">DSM 729</strain>
    </source>
</reference>
<dbReference type="GO" id="GO:0030151">
    <property type="term" value="F:molybdenum ion binding"/>
    <property type="evidence" value="ECO:0007669"/>
    <property type="project" value="UniProtKB-UniRule"/>
</dbReference>
<accession>A0A5M6HMY0</accession>
<keyword evidence="2 5" id="KW-0813">Transport</keyword>
<comment type="similarity">
    <text evidence="1 5">Belongs to the ModE family.</text>
</comment>
<dbReference type="Pfam" id="PF03459">
    <property type="entry name" value="TOBE"/>
    <property type="match status" value="2"/>
</dbReference>
<dbReference type="InterPro" id="IPR036388">
    <property type="entry name" value="WH-like_DNA-bd_sf"/>
</dbReference>
<evidence type="ECO:0000259" key="6">
    <source>
        <dbReference type="PROSITE" id="PS51866"/>
    </source>
</evidence>
<evidence type="ECO:0000256" key="4">
    <source>
        <dbReference type="ARBA" id="ARBA00022737"/>
    </source>
</evidence>
<dbReference type="InterPro" id="IPR036390">
    <property type="entry name" value="WH_DNA-bd_sf"/>
</dbReference>
<evidence type="ECO:0000256" key="3">
    <source>
        <dbReference type="ARBA" id="ARBA00022505"/>
    </source>
</evidence>
<feature type="domain" description="Mop" evidence="6">
    <location>
        <begin position="201"/>
        <end position="267"/>
    </location>
</feature>
<evidence type="ECO:0000313" key="8">
    <source>
        <dbReference type="Proteomes" id="UP000323886"/>
    </source>
</evidence>